<dbReference type="STRING" id="109895.A0A507EG16"/>
<dbReference type="PROSITE" id="PS00674">
    <property type="entry name" value="AAA"/>
    <property type="match status" value="1"/>
</dbReference>
<keyword evidence="5" id="KW-1185">Reference proteome</keyword>
<dbReference type="InterPro" id="IPR041569">
    <property type="entry name" value="AAA_lid_3"/>
</dbReference>
<evidence type="ECO:0000259" key="3">
    <source>
        <dbReference type="SMART" id="SM00382"/>
    </source>
</evidence>
<dbReference type="CDD" id="cd19503">
    <property type="entry name" value="RecA-like_CDC48_NLV2_r1-like"/>
    <property type="match status" value="1"/>
</dbReference>
<dbReference type="Pfam" id="PF00004">
    <property type="entry name" value="AAA"/>
    <property type="match status" value="2"/>
</dbReference>
<dbReference type="GO" id="GO:0031593">
    <property type="term" value="F:polyubiquitin modification-dependent protein binding"/>
    <property type="evidence" value="ECO:0007669"/>
    <property type="project" value="TreeGrafter"/>
</dbReference>
<dbReference type="FunFam" id="3.40.50.300:FF:001440">
    <property type="entry name" value="ATPase, AAA family protein"/>
    <property type="match status" value="1"/>
</dbReference>
<dbReference type="GO" id="GO:0016887">
    <property type="term" value="F:ATP hydrolysis activity"/>
    <property type="evidence" value="ECO:0007669"/>
    <property type="project" value="InterPro"/>
</dbReference>
<protein>
    <recommendedName>
        <fullName evidence="3">AAA+ ATPase domain-containing protein</fullName>
    </recommendedName>
</protein>
<dbReference type="Pfam" id="PF17862">
    <property type="entry name" value="AAA_lid_3"/>
    <property type="match status" value="2"/>
</dbReference>
<proteinExistence type="predicted"/>
<dbReference type="InterPro" id="IPR003960">
    <property type="entry name" value="ATPase_AAA_CS"/>
</dbReference>
<dbReference type="GO" id="GO:0034098">
    <property type="term" value="C:VCP-NPL4-UFD1 AAA ATPase complex"/>
    <property type="evidence" value="ECO:0007669"/>
    <property type="project" value="TreeGrafter"/>
</dbReference>
<dbReference type="Gene3D" id="3.40.50.300">
    <property type="entry name" value="P-loop containing nucleotide triphosphate hydrolases"/>
    <property type="match status" value="2"/>
</dbReference>
<dbReference type="InterPro" id="IPR050168">
    <property type="entry name" value="AAA_ATPase_domain"/>
</dbReference>
<dbReference type="SMART" id="SM00382">
    <property type="entry name" value="AAA"/>
    <property type="match status" value="2"/>
</dbReference>
<dbReference type="InterPro" id="IPR027417">
    <property type="entry name" value="P-loop_NTPase"/>
</dbReference>
<dbReference type="GO" id="GO:0030970">
    <property type="term" value="P:retrograde protein transport, ER to cytosol"/>
    <property type="evidence" value="ECO:0007669"/>
    <property type="project" value="TreeGrafter"/>
</dbReference>
<feature type="domain" description="AAA+ ATPase" evidence="3">
    <location>
        <begin position="545"/>
        <end position="688"/>
    </location>
</feature>
<name>A0A507EG16_9FUNG</name>
<dbReference type="PANTHER" id="PTHR23077:SF194">
    <property type="entry name" value="ATPASE FAMILY GENE 2 PROTEIN HOMOLOG B"/>
    <property type="match status" value="1"/>
</dbReference>
<keyword evidence="1" id="KW-0547">Nucleotide-binding</keyword>
<dbReference type="InterPro" id="IPR003959">
    <property type="entry name" value="ATPase_AAA_core"/>
</dbReference>
<dbReference type="SUPFAM" id="SSF52540">
    <property type="entry name" value="P-loop containing nucleoside triphosphate hydrolases"/>
    <property type="match status" value="2"/>
</dbReference>
<evidence type="ECO:0000313" key="5">
    <source>
        <dbReference type="Proteomes" id="UP000318582"/>
    </source>
</evidence>
<dbReference type="GO" id="GO:0005829">
    <property type="term" value="C:cytosol"/>
    <property type="evidence" value="ECO:0007669"/>
    <property type="project" value="TreeGrafter"/>
</dbReference>
<dbReference type="AlphaFoldDB" id="A0A507EG16"/>
<organism evidence="4 5">
    <name type="scientific">Powellomyces hirtus</name>
    <dbReference type="NCBI Taxonomy" id="109895"/>
    <lineage>
        <taxon>Eukaryota</taxon>
        <taxon>Fungi</taxon>
        <taxon>Fungi incertae sedis</taxon>
        <taxon>Chytridiomycota</taxon>
        <taxon>Chytridiomycota incertae sedis</taxon>
        <taxon>Chytridiomycetes</taxon>
        <taxon>Spizellomycetales</taxon>
        <taxon>Powellomycetaceae</taxon>
        <taxon>Powellomyces</taxon>
    </lineage>
</organism>
<comment type="caution">
    <text evidence="4">The sequence shown here is derived from an EMBL/GenBank/DDBJ whole genome shotgun (WGS) entry which is preliminary data.</text>
</comment>
<evidence type="ECO:0000313" key="4">
    <source>
        <dbReference type="EMBL" id="TPX62120.1"/>
    </source>
</evidence>
<dbReference type="InterPro" id="IPR003593">
    <property type="entry name" value="AAA+_ATPase"/>
</dbReference>
<dbReference type="PRINTS" id="PR00830">
    <property type="entry name" value="ENDOLAPTASE"/>
</dbReference>
<dbReference type="GO" id="GO:0097352">
    <property type="term" value="P:autophagosome maturation"/>
    <property type="evidence" value="ECO:0007669"/>
    <property type="project" value="TreeGrafter"/>
</dbReference>
<dbReference type="EMBL" id="QEAQ01000004">
    <property type="protein sequence ID" value="TPX62120.1"/>
    <property type="molecule type" value="Genomic_DNA"/>
</dbReference>
<dbReference type="GO" id="GO:0051228">
    <property type="term" value="P:mitotic spindle disassembly"/>
    <property type="evidence" value="ECO:0007669"/>
    <property type="project" value="TreeGrafter"/>
</dbReference>
<keyword evidence="2" id="KW-0067">ATP-binding</keyword>
<sequence length="787" mass="84212">MTADTPPLLLPPLLLSPPAASDRVSAICRVRKQVLTGLELSVDSWVRVHTPTEVLLCRAWPVLLPDSDDYEYCQADRLVRRPPGSRVGELSTPLQALLALQGRNRCLVEGVPKPYASASHIRFSIVVAERSEAGMDETNPGAMFGAADVIGKREAARSLLLGLLVSAGCIVGAGTAFEINILDVDPGEAEVLVTKATRLEFCAESVKSNISAPLAKSSNSPDSLDALTTRMGDLSLSSNEMLHRPADSLPGLEKAYQGLMDILTYPLLYPEMVEKLGIEPPKGVLLHGPPGVGKTYLVSTVARACGASMLTINGPEIFGAYQGESEERLREKFQEAQAMATGRSPCILFIDEMDALTPRRESARSHENRVVAQLLTLMDGMSSRGSLIVVGSTNQPNAIDAALRRPGRFDREVAIDVPSEAARLAILTSLCKSIPLGADVDLTSVAAATNGYVGADLAALSREAAMEAVRRTQADSDLRQVNNDCFLKALAHLGGPSTQRGATVSVEKLTWDDVGGLEAVKQRLRQAVEWPLMYKDTYKKLGLKPPRGVLLYGPPGCSKTTLVKIIAATSGATFLSLNGAALYSPFVGDSEQAIRNTFQRARSGAPSVVFFDEVDAIVGKRGLDGGGGGKGGDTVQERVLSTLLNEMDGVELAKDVLVVGATNRPDMIDAALMRPGRFDKIIYVPPPDATARHQILQIYTKSMSLAPEVDIQQIAEVRTVRYTGADLKAVCREAAMEALRSGRDAAMVEVHHMEAALAAVKPTLSDEMLVQYEAFAQQFGSGVDAMA</sequence>
<dbReference type="PANTHER" id="PTHR23077">
    <property type="entry name" value="AAA-FAMILY ATPASE"/>
    <property type="match status" value="1"/>
</dbReference>
<dbReference type="GO" id="GO:0005634">
    <property type="term" value="C:nucleus"/>
    <property type="evidence" value="ECO:0007669"/>
    <property type="project" value="TreeGrafter"/>
</dbReference>
<evidence type="ECO:0000256" key="2">
    <source>
        <dbReference type="ARBA" id="ARBA00022840"/>
    </source>
</evidence>
<dbReference type="Proteomes" id="UP000318582">
    <property type="component" value="Unassembled WGS sequence"/>
</dbReference>
<dbReference type="GO" id="GO:0005524">
    <property type="term" value="F:ATP binding"/>
    <property type="evidence" value="ECO:0007669"/>
    <property type="project" value="UniProtKB-KW"/>
</dbReference>
<accession>A0A507EG16</accession>
<dbReference type="Gene3D" id="1.10.8.60">
    <property type="match status" value="2"/>
</dbReference>
<gene>
    <name evidence="4" type="ORF">PhCBS80983_g00669</name>
</gene>
<feature type="domain" description="AAA+ ATPase" evidence="3">
    <location>
        <begin position="280"/>
        <end position="419"/>
    </location>
</feature>
<dbReference type="FunFam" id="3.40.50.300:FF:000061">
    <property type="entry name" value="ATPase family, AAA domain-containing 2"/>
    <property type="match status" value="1"/>
</dbReference>
<evidence type="ECO:0000256" key="1">
    <source>
        <dbReference type="ARBA" id="ARBA00022741"/>
    </source>
</evidence>
<reference evidence="4 5" key="1">
    <citation type="journal article" date="2019" name="Sci. Rep.">
        <title>Comparative genomics of chytrid fungi reveal insights into the obligate biotrophic and pathogenic lifestyle of Synchytrium endobioticum.</title>
        <authorList>
            <person name="van de Vossenberg B.T.L.H."/>
            <person name="Warris S."/>
            <person name="Nguyen H.D.T."/>
            <person name="van Gent-Pelzer M.P.E."/>
            <person name="Joly D.L."/>
            <person name="van de Geest H.C."/>
            <person name="Bonants P.J.M."/>
            <person name="Smith D.S."/>
            <person name="Levesque C.A."/>
            <person name="van der Lee T.A.J."/>
        </authorList>
    </citation>
    <scope>NUCLEOTIDE SEQUENCE [LARGE SCALE GENOMIC DNA]</scope>
    <source>
        <strain evidence="4 5">CBS 809.83</strain>
    </source>
</reference>